<dbReference type="InterPro" id="IPR017853">
    <property type="entry name" value="GH"/>
</dbReference>
<organism evidence="7 8">
    <name type="scientific">Mesobacillus foraminis</name>
    <dbReference type="NCBI Taxonomy" id="279826"/>
    <lineage>
        <taxon>Bacteria</taxon>
        <taxon>Bacillati</taxon>
        <taxon>Bacillota</taxon>
        <taxon>Bacilli</taxon>
        <taxon>Bacillales</taxon>
        <taxon>Bacillaceae</taxon>
        <taxon>Mesobacillus</taxon>
    </lineage>
</organism>
<accession>A0A4R2B4N9</accession>
<evidence type="ECO:0000256" key="2">
    <source>
        <dbReference type="ARBA" id="ARBA00022801"/>
    </source>
</evidence>
<dbReference type="SUPFAM" id="SSF51445">
    <property type="entry name" value="(Trans)glycosidases"/>
    <property type="match status" value="1"/>
</dbReference>
<dbReference type="GO" id="GO:0008422">
    <property type="term" value="F:beta-glucosidase activity"/>
    <property type="evidence" value="ECO:0007669"/>
    <property type="project" value="TreeGrafter"/>
</dbReference>
<sequence>MRFWHVFARTIIMLTIEWQGVIKVLYKELKPFPDNFLWGAASAAYQVEGAWNVDGKGPSNWDEFVRIPGKTFKGTTGDVAVDHYHRYEEDVRLMAEMGMKTYRFSVAWSRIFPKGKGEINEKGLQFYDNLINELVKNNIEPILTIYHWDLPQALQELYGGWESRQIVGDFTNYAVELFKRYGDRVKYWVSLNEQNIFTALGYKMALHPPGVKDEKLFYQVNHHANLANASVIKEFRKYVPHGKIGPSFAYSPAYAATAKPEDILAAENAEELNSHWWMDIYAWGKYPEAAWKYLEEKGLAPHMEDGDFELLRQGKPDFMGVNYYRTTTYEKNPLDGVSEGQFNTSGKKGSSEDTGIPGVFKTVKNPNLEATNWDWEIDPTGLRIGLRRITSRYRLPILISENGLGEYDTLEENNTVNDDYRIDYIRTHLVAVQEAITDGVEMIGYCVWSFTDLLSWLNGFQKRYGFVYVNQDEEGGKDLRRIKKKSYHWYKEVIDTNGGNLK</sequence>
<dbReference type="InterPro" id="IPR033132">
    <property type="entry name" value="GH_1_N_CS"/>
</dbReference>
<reference evidence="7 8" key="1">
    <citation type="journal article" date="2015" name="Stand. Genomic Sci.">
        <title>Genomic Encyclopedia of Bacterial and Archaeal Type Strains, Phase III: the genomes of soil and plant-associated and newly described type strains.</title>
        <authorList>
            <person name="Whitman W.B."/>
            <person name="Woyke T."/>
            <person name="Klenk H.P."/>
            <person name="Zhou Y."/>
            <person name="Lilburn T.G."/>
            <person name="Beck B.J."/>
            <person name="De Vos P."/>
            <person name="Vandamme P."/>
            <person name="Eisen J.A."/>
            <person name="Garrity G."/>
            <person name="Hugenholtz P."/>
            <person name="Kyrpides N.C."/>
        </authorList>
    </citation>
    <scope>NUCLEOTIDE SEQUENCE [LARGE SCALE GENOMIC DNA]</scope>
    <source>
        <strain evidence="7 8">CV53</strain>
    </source>
</reference>
<dbReference type="Proteomes" id="UP000295689">
    <property type="component" value="Unassembled WGS sequence"/>
</dbReference>
<dbReference type="AlphaFoldDB" id="A0A4R2B4N9"/>
<comment type="similarity">
    <text evidence="1 5">Belongs to the glycosyl hydrolase 1 family.</text>
</comment>
<comment type="caution">
    <text evidence="7">The sequence shown here is derived from an EMBL/GenBank/DDBJ whole genome shotgun (WGS) entry which is preliminary data.</text>
</comment>
<dbReference type="PANTHER" id="PTHR10353">
    <property type="entry name" value="GLYCOSYL HYDROLASE"/>
    <property type="match status" value="1"/>
</dbReference>
<evidence type="ECO:0000313" key="7">
    <source>
        <dbReference type="EMBL" id="TCN21406.1"/>
    </source>
</evidence>
<dbReference type="EMBL" id="SLVV01000012">
    <property type="protein sequence ID" value="TCN21406.1"/>
    <property type="molecule type" value="Genomic_DNA"/>
</dbReference>
<name>A0A4R2B4N9_9BACI</name>
<dbReference type="PANTHER" id="PTHR10353:SF136">
    <property type="entry name" value="ARYL-PHOSPHO-BETA-D-GLUCOSIDASE BGLC"/>
    <property type="match status" value="1"/>
</dbReference>
<protein>
    <submittedName>
        <fullName evidence="7">6-phospho-beta-glucosidase</fullName>
    </submittedName>
</protein>
<keyword evidence="3 6" id="KW-0326">Glycosidase</keyword>
<dbReference type="Pfam" id="PF00232">
    <property type="entry name" value="Glyco_hydro_1"/>
    <property type="match status" value="1"/>
</dbReference>
<dbReference type="PROSITE" id="PS00653">
    <property type="entry name" value="GLYCOSYL_HYDROL_F1_2"/>
    <property type="match status" value="1"/>
</dbReference>
<dbReference type="Gene3D" id="3.20.20.80">
    <property type="entry name" value="Glycosidases"/>
    <property type="match status" value="1"/>
</dbReference>
<dbReference type="InterPro" id="IPR018120">
    <property type="entry name" value="Glyco_hydro_1_AS"/>
</dbReference>
<dbReference type="GO" id="GO:0016052">
    <property type="term" value="P:carbohydrate catabolic process"/>
    <property type="evidence" value="ECO:0007669"/>
    <property type="project" value="TreeGrafter"/>
</dbReference>
<keyword evidence="8" id="KW-1185">Reference proteome</keyword>
<dbReference type="FunFam" id="3.20.20.80:FF:000004">
    <property type="entry name" value="Beta-glucosidase 6-phospho-beta-glucosidase"/>
    <property type="match status" value="1"/>
</dbReference>
<evidence type="ECO:0000256" key="3">
    <source>
        <dbReference type="ARBA" id="ARBA00023295"/>
    </source>
</evidence>
<keyword evidence="2 6" id="KW-0378">Hydrolase</keyword>
<evidence type="ECO:0000256" key="1">
    <source>
        <dbReference type="ARBA" id="ARBA00010838"/>
    </source>
</evidence>
<evidence type="ECO:0000256" key="6">
    <source>
        <dbReference type="RuleBase" id="RU004468"/>
    </source>
</evidence>
<evidence type="ECO:0000256" key="4">
    <source>
        <dbReference type="PROSITE-ProRule" id="PRU10055"/>
    </source>
</evidence>
<dbReference type="PROSITE" id="PS00572">
    <property type="entry name" value="GLYCOSYL_HYDROL_F1_1"/>
    <property type="match status" value="1"/>
</dbReference>
<evidence type="ECO:0000256" key="5">
    <source>
        <dbReference type="RuleBase" id="RU003690"/>
    </source>
</evidence>
<proteinExistence type="inferred from homology"/>
<dbReference type="PRINTS" id="PR00131">
    <property type="entry name" value="GLHYDRLASE1"/>
</dbReference>
<evidence type="ECO:0000313" key="8">
    <source>
        <dbReference type="Proteomes" id="UP000295689"/>
    </source>
</evidence>
<dbReference type="GO" id="GO:0005829">
    <property type="term" value="C:cytosol"/>
    <property type="evidence" value="ECO:0007669"/>
    <property type="project" value="TreeGrafter"/>
</dbReference>
<feature type="active site" description="Nucleophile" evidence="4">
    <location>
        <position position="401"/>
    </location>
</feature>
<gene>
    <name evidence="7" type="ORF">EV146_11287</name>
</gene>
<dbReference type="InterPro" id="IPR001360">
    <property type="entry name" value="Glyco_hydro_1"/>
</dbReference>